<organism evidence="6 7">
    <name type="scientific">Faecalibacterium langellae</name>
    <dbReference type="NCBI Taxonomy" id="3435293"/>
    <lineage>
        <taxon>Bacteria</taxon>
        <taxon>Bacillati</taxon>
        <taxon>Bacillota</taxon>
        <taxon>Clostridia</taxon>
        <taxon>Eubacteriales</taxon>
        <taxon>Oscillospiraceae</taxon>
        <taxon>Faecalibacterium</taxon>
    </lineage>
</organism>
<evidence type="ECO:0000313" key="7">
    <source>
        <dbReference type="Proteomes" id="UP000220752"/>
    </source>
</evidence>
<proteinExistence type="predicted"/>
<dbReference type="InterPro" id="IPR010982">
    <property type="entry name" value="Lambda_DNA-bd_dom_sf"/>
</dbReference>
<dbReference type="PROSITE" id="PS50932">
    <property type="entry name" value="HTH_LACI_2"/>
    <property type="match status" value="1"/>
</dbReference>
<comment type="caution">
    <text evidence="6">The sequence shown here is derived from an EMBL/GenBank/DDBJ whole genome shotgun (WGS) entry which is preliminary data.</text>
</comment>
<evidence type="ECO:0000256" key="3">
    <source>
        <dbReference type="ARBA" id="ARBA00023125"/>
    </source>
</evidence>
<gene>
    <name evidence="6" type="ORF">CGS46_03005</name>
</gene>
<dbReference type="PANTHER" id="PTHR30146:SF148">
    <property type="entry name" value="HTH-TYPE TRANSCRIPTIONAL REPRESSOR PURR-RELATED"/>
    <property type="match status" value="1"/>
</dbReference>
<dbReference type="SUPFAM" id="SSF47413">
    <property type="entry name" value="lambda repressor-like DNA-binding domains"/>
    <property type="match status" value="1"/>
</dbReference>
<dbReference type="Pfam" id="PF00356">
    <property type="entry name" value="LacI"/>
    <property type="match status" value="1"/>
</dbReference>
<accession>A0A2A6ZDF9</accession>
<dbReference type="InterPro" id="IPR000843">
    <property type="entry name" value="HTH_LacI"/>
</dbReference>
<keyword evidence="1" id="KW-0678">Repressor</keyword>
<dbReference type="SUPFAM" id="SSF53822">
    <property type="entry name" value="Periplasmic binding protein-like I"/>
    <property type="match status" value="1"/>
</dbReference>
<evidence type="ECO:0000256" key="1">
    <source>
        <dbReference type="ARBA" id="ARBA00022491"/>
    </source>
</evidence>
<dbReference type="Proteomes" id="UP000220752">
    <property type="component" value="Unassembled WGS sequence"/>
</dbReference>
<dbReference type="AlphaFoldDB" id="A0A2A6ZDF9"/>
<keyword evidence="2" id="KW-0805">Transcription regulation</keyword>
<dbReference type="Pfam" id="PF13377">
    <property type="entry name" value="Peripla_BP_3"/>
    <property type="match status" value="1"/>
</dbReference>
<dbReference type="InterPro" id="IPR046335">
    <property type="entry name" value="LacI/GalR-like_sensor"/>
</dbReference>
<dbReference type="SMART" id="SM00354">
    <property type="entry name" value="HTH_LACI"/>
    <property type="match status" value="1"/>
</dbReference>
<name>A0A2A6ZDF9_9FIRM</name>
<evidence type="ECO:0000256" key="2">
    <source>
        <dbReference type="ARBA" id="ARBA00023015"/>
    </source>
</evidence>
<keyword evidence="3" id="KW-0238">DNA-binding</keyword>
<dbReference type="PANTHER" id="PTHR30146">
    <property type="entry name" value="LACI-RELATED TRANSCRIPTIONAL REPRESSOR"/>
    <property type="match status" value="1"/>
</dbReference>
<keyword evidence="4" id="KW-0804">Transcription</keyword>
<dbReference type="GO" id="GO:0000976">
    <property type="term" value="F:transcription cis-regulatory region binding"/>
    <property type="evidence" value="ECO:0007669"/>
    <property type="project" value="TreeGrafter"/>
</dbReference>
<evidence type="ECO:0000259" key="5">
    <source>
        <dbReference type="PROSITE" id="PS50932"/>
    </source>
</evidence>
<evidence type="ECO:0000256" key="4">
    <source>
        <dbReference type="ARBA" id="ARBA00023163"/>
    </source>
</evidence>
<dbReference type="Gene3D" id="3.40.50.2300">
    <property type="match status" value="2"/>
</dbReference>
<dbReference type="CDD" id="cd01392">
    <property type="entry name" value="HTH_LacI"/>
    <property type="match status" value="1"/>
</dbReference>
<dbReference type="CDD" id="cd06267">
    <property type="entry name" value="PBP1_LacI_sugar_binding-like"/>
    <property type="match status" value="1"/>
</dbReference>
<feature type="domain" description="HTH lacI-type" evidence="5">
    <location>
        <begin position="2"/>
        <end position="56"/>
    </location>
</feature>
<evidence type="ECO:0000313" key="6">
    <source>
        <dbReference type="EMBL" id="PDX59388.1"/>
    </source>
</evidence>
<dbReference type="EMBL" id="NMTQ01000016">
    <property type="protein sequence ID" value="PDX59388.1"/>
    <property type="molecule type" value="Genomic_DNA"/>
</dbReference>
<protein>
    <submittedName>
        <fullName evidence="6">LacI family transcriptional regulator</fullName>
    </submittedName>
</protein>
<sequence length="335" mass="37002">MPSLKDLAKECGVSVATVSKALNDQPDISPATRERVRAAAHRMGYMPNAAARSLKTNRTYNLGVLFVDERQSGLTHEYFSAVLDSFKVEAEKHGYDITFINHNISGKSMSYLEHCRYRNVDGVVIACVNFYEPQVVELVNSEVPVVTIDHVFNNRMAILSDNVFGLKALVRQAWACGHRRIAFIHGEKTAVTENRVAGFYQACEELGLKIPEAYVREGIYHDADRCAAETKALLELPQPPTCIIFPDDFSALGGYNAISEKGLSIPEDVSVMGYDGIYLSRVVKPQLVTYQQNTAALGRTAADKLIELIEHPRVTLPEQIRVSGKLLDGGSVSIL</sequence>
<reference evidence="6 7" key="1">
    <citation type="journal article" date="2017" name="Front. Microbiol.">
        <title>New Insights into the Diversity of the Genus Faecalibacterium.</title>
        <authorList>
            <person name="Benevides L."/>
            <person name="Burman S."/>
            <person name="Martin R."/>
            <person name="Robert V."/>
            <person name="Thomas M."/>
            <person name="Miquel S."/>
            <person name="Chain F."/>
            <person name="Sokol H."/>
            <person name="Bermudez-Humaran L.G."/>
            <person name="Morrison M."/>
            <person name="Langella P."/>
            <person name="Azevedo V.A."/>
            <person name="Chatel J.M."/>
            <person name="Soares S."/>
        </authorList>
    </citation>
    <scope>NUCLEOTIDE SEQUENCE [LARGE SCALE GENOMIC DNA]</scope>
    <source>
        <strain evidence="7">CNCM I-4540</strain>
    </source>
</reference>
<keyword evidence="7" id="KW-1185">Reference proteome</keyword>
<dbReference type="GO" id="GO:0003700">
    <property type="term" value="F:DNA-binding transcription factor activity"/>
    <property type="evidence" value="ECO:0007669"/>
    <property type="project" value="TreeGrafter"/>
</dbReference>
<dbReference type="Gene3D" id="1.10.260.40">
    <property type="entry name" value="lambda repressor-like DNA-binding domains"/>
    <property type="match status" value="1"/>
</dbReference>
<dbReference type="InterPro" id="IPR028082">
    <property type="entry name" value="Peripla_BP_I"/>
</dbReference>